<organism evidence="5 6">
    <name type="scientific">Amycolatopsis ultiminotia</name>
    <dbReference type="NCBI Taxonomy" id="543629"/>
    <lineage>
        <taxon>Bacteria</taxon>
        <taxon>Bacillati</taxon>
        <taxon>Actinomycetota</taxon>
        <taxon>Actinomycetes</taxon>
        <taxon>Pseudonocardiales</taxon>
        <taxon>Pseudonocardiaceae</taxon>
        <taxon>Amycolatopsis</taxon>
    </lineage>
</organism>
<keyword evidence="1" id="KW-0805">Transcription regulation</keyword>
<dbReference type="SUPFAM" id="SSF88946">
    <property type="entry name" value="Sigma2 domain of RNA polymerase sigma factors"/>
    <property type="match status" value="1"/>
</dbReference>
<evidence type="ECO:0000256" key="3">
    <source>
        <dbReference type="ARBA" id="ARBA00023163"/>
    </source>
</evidence>
<evidence type="ECO:0000256" key="2">
    <source>
        <dbReference type="ARBA" id="ARBA00023082"/>
    </source>
</evidence>
<proteinExistence type="predicted"/>
<comment type="caution">
    <text evidence="5">The sequence shown here is derived from an EMBL/GenBank/DDBJ whole genome shotgun (WGS) entry which is preliminary data.</text>
</comment>
<evidence type="ECO:0000313" key="6">
    <source>
        <dbReference type="Proteomes" id="UP001500689"/>
    </source>
</evidence>
<dbReference type="Pfam" id="PF04542">
    <property type="entry name" value="Sigma70_r2"/>
    <property type="match status" value="1"/>
</dbReference>
<keyword evidence="3" id="KW-0804">Transcription</keyword>
<sequence length="156" mass="17329">MAAEFAKLYRSHVGAVTAFFARRTVEPQVVADLTSDTFVQVITSFGSYDPAKGAARAWVFGIAGRVYARYCDTYRQDQEKVRRLANRRTLDSGEMAELAERIDAERAGRELIEQLATLSALDREVVELVDIIGLRPAEAARAPSRPATRKTPSLPR</sequence>
<name>A0ABP6VKP1_9PSEU</name>
<dbReference type="PANTHER" id="PTHR43133">
    <property type="entry name" value="RNA POLYMERASE ECF-TYPE SIGMA FACTO"/>
    <property type="match status" value="1"/>
</dbReference>
<evidence type="ECO:0000313" key="5">
    <source>
        <dbReference type="EMBL" id="GAA3534964.1"/>
    </source>
</evidence>
<feature type="domain" description="RNA polymerase sigma-70 region 2" evidence="4">
    <location>
        <begin position="8"/>
        <end position="70"/>
    </location>
</feature>
<evidence type="ECO:0000256" key="1">
    <source>
        <dbReference type="ARBA" id="ARBA00023015"/>
    </source>
</evidence>
<dbReference type="Gene3D" id="1.10.1740.10">
    <property type="match status" value="1"/>
</dbReference>
<dbReference type="InterPro" id="IPR007627">
    <property type="entry name" value="RNA_pol_sigma70_r2"/>
</dbReference>
<keyword evidence="6" id="KW-1185">Reference proteome</keyword>
<dbReference type="InterPro" id="IPR039425">
    <property type="entry name" value="RNA_pol_sigma-70-like"/>
</dbReference>
<protein>
    <recommendedName>
        <fullName evidence="4">RNA polymerase sigma-70 region 2 domain-containing protein</fullName>
    </recommendedName>
</protein>
<dbReference type="RefSeq" id="WP_344857478.1">
    <property type="nucleotide sequence ID" value="NZ_BAAAZN010000003.1"/>
</dbReference>
<evidence type="ECO:0000259" key="4">
    <source>
        <dbReference type="Pfam" id="PF04542"/>
    </source>
</evidence>
<reference evidence="6" key="1">
    <citation type="journal article" date="2019" name="Int. J. Syst. Evol. Microbiol.">
        <title>The Global Catalogue of Microorganisms (GCM) 10K type strain sequencing project: providing services to taxonomists for standard genome sequencing and annotation.</title>
        <authorList>
            <consortium name="The Broad Institute Genomics Platform"/>
            <consortium name="The Broad Institute Genome Sequencing Center for Infectious Disease"/>
            <person name="Wu L."/>
            <person name="Ma J."/>
        </authorList>
    </citation>
    <scope>NUCLEOTIDE SEQUENCE [LARGE SCALE GENOMIC DNA]</scope>
    <source>
        <strain evidence="6">JCM 16898</strain>
    </source>
</reference>
<gene>
    <name evidence="5" type="ORF">GCM10022222_18200</name>
</gene>
<dbReference type="PANTHER" id="PTHR43133:SF25">
    <property type="entry name" value="RNA POLYMERASE SIGMA FACTOR RFAY-RELATED"/>
    <property type="match status" value="1"/>
</dbReference>
<dbReference type="InterPro" id="IPR013325">
    <property type="entry name" value="RNA_pol_sigma_r2"/>
</dbReference>
<dbReference type="Proteomes" id="UP001500689">
    <property type="component" value="Unassembled WGS sequence"/>
</dbReference>
<keyword evidence="2" id="KW-0731">Sigma factor</keyword>
<dbReference type="EMBL" id="BAAAZN010000003">
    <property type="protein sequence ID" value="GAA3534964.1"/>
    <property type="molecule type" value="Genomic_DNA"/>
</dbReference>
<accession>A0ABP6VKP1</accession>